<comment type="similarity">
    <text evidence="7">Belongs to the major facilitator superfamily. Proton-dependent oligopeptide transporter (POT/PTR) (TC 2.A.17) family.</text>
</comment>
<feature type="transmembrane region" description="Helical" evidence="8">
    <location>
        <begin position="93"/>
        <end position="111"/>
    </location>
</feature>
<evidence type="ECO:0000256" key="2">
    <source>
        <dbReference type="ARBA" id="ARBA00022448"/>
    </source>
</evidence>
<feature type="transmembrane region" description="Helical" evidence="8">
    <location>
        <begin position="307"/>
        <end position="325"/>
    </location>
</feature>
<feature type="transmembrane region" description="Helical" evidence="8">
    <location>
        <begin position="337"/>
        <end position="361"/>
    </location>
</feature>
<dbReference type="InterPro" id="IPR050171">
    <property type="entry name" value="MFS_Transporters"/>
</dbReference>
<keyword evidence="4 7" id="KW-0812">Transmembrane</keyword>
<dbReference type="EMBL" id="CP003587">
    <property type="protein sequence ID" value="AGY58112.1"/>
    <property type="molecule type" value="Genomic_DNA"/>
</dbReference>
<dbReference type="PROSITE" id="PS01022">
    <property type="entry name" value="PTR2_1"/>
    <property type="match status" value="1"/>
</dbReference>
<dbReference type="eggNOG" id="COG3104">
    <property type="taxonomic scope" value="Bacteria"/>
</dbReference>
<dbReference type="Gene3D" id="1.20.1250.20">
    <property type="entry name" value="MFS general substrate transporter like domains"/>
    <property type="match status" value="2"/>
</dbReference>
<dbReference type="GO" id="GO:0006857">
    <property type="term" value="P:oligopeptide transport"/>
    <property type="evidence" value="ECO:0007669"/>
    <property type="project" value="InterPro"/>
</dbReference>
<dbReference type="NCBIfam" id="TIGR00924">
    <property type="entry name" value="yjdL_sub1_fam"/>
    <property type="match status" value="1"/>
</dbReference>
<dbReference type="AlphaFoldDB" id="U5QGL7"/>
<gene>
    <name evidence="9" type="primary">tppB</name>
    <name evidence="9" type="ORF">GKIL_1866</name>
</gene>
<dbReference type="PATRIC" id="fig|1183438.3.peg.1829"/>
<dbReference type="SUPFAM" id="SSF103473">
    <property type="entry name" value="MFS general substrate transporter"/>
    <property type="match status" value="1"/>
</dbReference>
<dbReference type="PROSITE" id="PS01023">
    <property type="entry name" value="PTR2_2"/>
    <property type="match status" value="1"/>
</dbReference>
<feature type="transmembrane region" description="Helical" evidence="8">
    <location>
        <begin position="206"/>
        <end position="225"/>
    </location>
</feature>
<comment type="subcellular location">
    <subcellularLocation>
        <location evidence="1">Cell membrane</location>
        <topology evidence="1">Multi-pass membrane protein</topology>
    </subcellularLocation>
    <subcellularLocation>
        <location evidence="7">Membrane</location>
        <topology evidence="7">Multi-pass membrane protein</topology>
    </subcellularLocation>
</comment>
<evidence type="ECO:0000256" key="8">
    <source>
        <dbReference type="SAM" id="Phobius"/>
    </source>
</evidence>
<name>U5QGL7_GLOK1</name>
<dbReference type="OrthoDB" id="9772725at2"/>
<keyword evidence="6 8" id="KW-0472">Membrane</keyword>
<evidence type="ECO:0000256" key="7">
    <source>
        <dbReference type="RuleBase" id="RU003755"/>
    </source>
</evidence>
<dbReference type="KEGG" id="glj:GKIL_1866"/>
<dbReference type="InterPro" id="IPR005279">
    <property type="entry name" value="Dipep/tripep_permease"/>
</dbReference>
<keyword evidence="5 8" id="KW-1133">Transmembrane helix</keyword>
<dbReference type="PANTHER" id="PTHR23517:SF15">
    <property type="entry name" value="PROTON-DEPENDENT OLIGOPEPTIDE FAMILY TRANSPORT PROTEIN"/>
    <property type="match status" value="1"/>
</dbReference>
<dbReference type="Proteomes" id="UP000017396">
    <property type="component" value="Chromosome"/>
</dbReference>
<evidence type="ECO:0000313" key="9">
    <source>
        <dbReference type="EMBL" id="AGY58112.1"/>
    </source>
</evidence>
<feature type="transmembrane region" description="Helical" evidence="8">
    <location>
        <begin position="367"/>
        <end position="385"/>
    </location>
</feature>
<proteinExistence type="inferred from homology"/>
<dbReference type="RefSeq" id="WP_023173237.1">
    <property type="nucleotide sequence ID" value="NC_022600.1"/>
</dbReference>
<dbReference type="InterPro" id="IPR036259">
    <property type="entry name" value="MFS_trans_sf"/>
</dbReference>
<feature type="transmembrane region" description="Helical" evidence="8">
    <location>
        <begin position="397"/>
        <end position="415"/>
    </location>
</feature>
<dbReference type="HOGENOM" id="CLU_004790_0_1_3"/>
<dbReference type="PANTHER" id="PTHR23517">
    <property type="entry name" value="RESISTANCE PROTEIN MDTM, PUTATIVE-RELATED-RELATED"/>
    <property type="match status" value="1"/>
</dbReference>
<feature type="transmembrane region" description="Helical" evidence="8">
    <location>
        <begin position="253"/>
        <end position="273"/>
    </location>
</feature>
<reference evidence="9 10" key="1">
    <citation type="journal article" date="2013" name="PLoS ONE">
        <title>Cultivation and Complete Genome Sequencing of Gloeobacter kilaueensis sp. nov., from a Lava Cave in Kilauea Caldera, Hawai'i.</title>
        <authorList>
            <person name="Saw J.H."/>
            <person name="Schatz M."/>
            <person name="Brown M.V."/>
            <person name="Kunkel D.D."/>
            <person name="Foster J.S."/>
            <person name="Shick H."/>
            <person name="Christensen S."/>
            <person name="Hou S."/>
            <person name="Wan X."/>
            <person name="Donachie S.P."/>
        </authorList>
    </citation>
    <scope>NUCLEOTIDE SEQUENCE [LARGE SCALE GENOMIC DNA]</scope>
    <source>
        <strain evidence="10">JS</strain>
    </source>
</reference>
<evidence type="ECO:0000256" key="6">
    <source>
        <dbReference type="ARBA" id="ARBA00023136"/>
    </source>
</evidence>
<evidence type="ECO:0000256" key="4">
    <source>
        <dbReference type="ARBA" id="ARBA00022692"/>
    </source>
</evidence>
<evidence type="ECO:0000256" key="3">
    <source>
        <dbReference type="ARBA" id="ARBA00022475"/>
    </source>
</evidence>
<dbReference type="CDD" id="cd17346">
    <property type="entry name" value="MFS_DtpA_like"/>
    <property type="match status" value="1"/>
</dbReference>
<dbReference type="GO" id="GO:1904680">
    <property type="term" value="F:peptide transmembrane transporter activity"/>
    <property type="evidence" value="ECO:0007669"/>
    <property type="project" value="InterPro"/>
</dbReference>
<feature type="transmembrane region" description="Helical" evidence="8">
    <location>
        <begin position="131"/>
        <end position="150"/>
    </location>
</feature>
<feature type="transmembrane region" description="Helical" evidence="8">
    <location>
        <begin position="180"/>
        <end position="200"/>
    </location>
</feature>
<evidence type="ECO:0000256" key="1">
    <source>
        <dbReference type="ARBA" id="ARBA00004651"/>
    </source>
</evidence>
<keyword evidence="2 7" id="KW-0813">Transport</keyword>
<sequence length="471" mass="51554">MSNYQAEVSLPAAATPPTKNLFGHPVGLYILFFTEMWERFSYYGMRALLVLYMVNHLSKPEVAAHVLGFGAVKGALEGIYGPLATQAFASQIYGIYTALVYLTPLLGGYLADKVWGQRRTVVVGGTLMAMGHFLMAFENLFFPALGLIILGNGAFKPNISTQVGGLYPPGDERRDRAFNIFYVGINLGAFFAPLVCGTLGQTVGWHYGFSAAGVGMVIGLIVYLAGQRYLATDQLTQTRQTHTEKKPLNRTEVASILALIALIVINTFWWAAYEQQGNTIQLWADQNTNRDLLGNGWLFPSTWVQSINPFLIFTLTPLVIAFWAWQSSRRKEPSTIGKMILSCMTIGCSYLVMVGAAIQAGSSGTASVWWLLGFFFLATVAELYLSPVGLSLVTKVAPARLVSVLMGAWFLSNFAGNYLMGYLGTYWEKVPKQTFFLGMALMCFTIGAAMWLLSGPVKKAIDASIAQKQSG</sequence>
<dbReference type="STRING" id="1183438.GKIL_1866"/>
<accession>U5QGL7</accession>
<evidence type="ECO:0000256" key="5">
    <source>
        <dbReference type="ARBA" id="ARBA00022989"/>
    </source>
</evidence>
<organism evidence="9 10">
    <name type="scientific">Gloeobacter kilaueensis (strain ATCC BAA-2537 / CCAP 1431/1 / ULC 316 / JS1)</name>
    <dbReference type="NCBI Taxonomy" id="1183438"/>
    <lineage>
        <taxon>Bacteria</taxon>
        <taxon>Bacillati</taxon>
        <taxon>Cyanobacteriota</taxon>
        <taxon>Cyanophyceae</taxon>
        <taxon>Gloeobacterales</taxon>
        <taxon>Gloeobacteraceae</taxon>
        <taxon>Gloeobacter</taxon>
    </lineage>
</organism>
<dbReference type="InterPro" id="IPR000109">
    <property type="entry name" value="POT_fam"/>
</dbReference>
<keyword evidence="3" id="KW-1003">Cell membrane</keyword>
<dbReference type="Pfam" id="PF00854">
    <property type="entry name" value="PTR2"/>
    <property type="match status" value="2"/>
</dbReference>
<evidence type="ECO:0000313" key="10">
    <source>
        <dbReference type="Proteomes" id="UP000017396"/>
    </source>
</evidence>
<feature type="transmembrane region" description="Helical" evidence="8">
    <location>
        <begin position="435"/>
        <end position="453"/>
    </location>
</feature>
<dbReference type="GO" id="GO:0005886">
    <property type="term" value="C:plasma membrane"/>
    <property type="evidence" value="ECO:0007669"/>
    <property type="project" value="UniProtKB-SubCell"/>
</dbReference>
<keyword evidence="10" id="KW-1185">Reference proteome</keyword>
<protein>
    <submittedName>
        <fullName evidence="9">Amino acid/peptide transporter</fullName>
    </submittedName>
</protein>
<dbReference type="InterPro" id="IPR018456">
    <property type="entry name" value="PTR2_symporter_CS"/>
</dbReference>